<keyword evidence="2" id="KW-1185">Reference proteome</keyword>
<dbReference type="EMBL" id="CAJVAS010000005">
    <property type="protein sequence ID" value="CAG7613399.1"/>
    <property type="molecule type" value="Genomic_DNA"/>
</dbReference>
<dbReference type="AlphaFoldDB" id="A0A916K176"/>
<dbReference type="RefSeq" id="WP_218091406.1">
    <property type="nucleotide sequence ID" value="NZ_CAJVAS010000005.1"/>
</dbReference>
<organism evidence="1 2">
    <name type="scientific">Paenibacillus solanacearum</name>
    <dbReference type="NCBI Taxonomy" id="2048548"/>
    <lineage>
        <taxon>Bacteria</taxon>
        <taxon>Bacillati</taxon>
        <taxon>Bacillota</taxon>
        <taxon>Bacilli</taxon>
        <taxon>Bacillales</taxon>
        <taxon>Paenibacillaceae</taxon>
        <taxon>Paenibacillus</taxon>
    </lineage>
</organism>
<proteinExistence type="predicted"/>
<name>A0A916K176_9BACL</name>
<comment type="caution">
    <text evidence="1">The sequence shown here is derived from an EMBL/GenBank/DDBJ whole genome shotgun (WGS) entry which is preliminary data.</text>
</comment>
<gene>
    <name evidence="1" type="ORF">PAESOLCIP111_01599</name>
</gene>
<reference evidence="1" key="1">
    <citation type="submission" date="2021-06" db="EMBL/GenBank/DDBJ databases">
        <authorList>
            <person name="Criscuolo A."/>
        </authorList>
    </citation>
    <scope>NUCLEOTIDE SEQUENCE</scope>
    <source>
        <strain evidence="1">CIP111600</strain>
    </source>
</reference>
<protein>
    <submittedName>
        <fullName evidence="1">Uncharacterized protein</fullName>
    </submittedName>
</protein>
<dbReference type="Proteomes" id="UP000693672">
    <property type="component" value="Unassembled WGS sequence"/>
</dbReference>
<sequence length="146" mass="17092">MKQYLISPEQILVLKQVSGYACKMFIELPDDNRKMSKPALVEWECLDRDLLTFRSQLELPLSSRYRLLFRIEMDGTFVAFHGSIQSRQTGQGDYTYGVKIGMTDRARTLLYYTVNELLKRSDPVLSRKHSSYGSLYYCRPRINFLT</sequence>
<accession>A0A916K176</accession>
<evidence type="ECO:0000313" key="2">
    <source>
        <dbReference type="Proteomes" id="UP000693672"/>
    </source>
</evidence>
<evidence type="ECO:0000313" key="1">
    <source>
        <dbReference type="EMBL" id="CAG7613399.1"/>
    </source>
</evidence>